<dbReference type="AlphaFoldDB" id="A0A015JP56"/>
<keyword evidence="3" id="KW-1185">Reference proteome</keyword>
<reference evidence="2 3" key="1">
    <citation type="submission" date="2014-02" db="EMBL/GenBank/DDBJ databases">
        <title>Single nucleus genome sequencing reveals high similarity among nuclei of an endomycorrhizal fungus.</title>
        <authorList>
            <person name="Lin K."/>
            <person name="Geurts R."/>
            <person name="Zhang Z."/>
            <person name="Limpens E."/>
            <person name="Saunders D.G."/>
            <person name="Mu D."/>
            <person name="Pang E."/>
            <person name="Cao H."/>
            <person name="Cha H."/>
            <person name="Lin T."/>
            <person name="Zhou Q."/>
            <person name="Shang Y."/>
            <person name="Li Y."/>
            <person name="Ivanov S."/>
            <person name="Sharma T."/>
            <person name="Velzen R.V."/>
            <person name="Ruijter N.D."/>
            <person name="Aanen D.K."/>
            <person name="Win J."/>
            <person name="Kamoun S."/>
            <person name="Bisseling T."/>
            <person name="Huang S."/>
        </authorList>
    </citation>
    <scope>NUCLEOTIDE SEQUENCE [LARGE SCALE GENOMIC DNA]</scope>
    <source>
        <strain evidence="3">DAOM197198w</strain>
    </source>
</reference>
<gene>
    <name evidence="2" type="ORF">RirG_213410</name>
</gene>
<accession>A0A015JP56</accession>
<dbReference type="OrthoDB" id="2364165at2759"/>
<organism evidence="2 3">
    <name type="scientific">Rhizophagus irregularis (strain DAOM 197198w)</name>
    <name type="common">Glomus intraradices</name>
    <dbReference type="NCBI Taxonomy" id="1432141"/>
    <lineage>
        <taxon>Eukaryota</taxon>
        <taxon>Fungi</taxon>
        <taxon>Fungi incertae sedis</taxon>
        <taxon>Mucoromycota</taxon>
        <taxon>Glomeromycotina</taxon>
        <taxon>Glomeromycetes</taxon>
        <taxon>Glomerales</taxon>
        <taxon>Glomeraceae</taxon>
        <taxon>Rhizophagus</taxon>
    </lineage>
</organism>
<dbReference type="Proteomes" id="UP000022910">
    <property type="component" value="Unassembled WGS sequence"/>
</dbReference>
<dbReference type="STRING" id="1432141.A0A015JP56"/>
<comment type="caution">
    <text evidence="2">The sequence shown here is derived from an EMBL/GenBank/DDBJ whole genome shotgun (WGS) entry which is preliminary data.</text>
</comment>
<dbReference type="EMBL" id="JEMT01027548">
    <property type="protein sequence ID" value="EXX56739.1"/>
    <property type="molecule type" value="Genomic_DNA"/>
</dbReference>
<evidence type="ECO:0000313" key="3">
    <source>
        <dbReference type="Proteomes" id="UP000022910"/>
    </source>
</evidence>
<evidence type="ECO:0000256" key="1">
    <source>
        <dbReference type="SAM" id="MobiDB-lite"/>
    </source>
</evidence>
<sequence length="207" mass="23887">MLAALSTPPSSNTPLTTLTSSTLSASDNNDKYHLIDEEMKCLFLRTRNPPDHAFNKITQKIFGHDAYQSMAKSINKRYRKSFSDYQYQLKNVLSVLVKEFQEFQQMAESECNTERSNPTDVEVNNFISREVILKRILSRHVSAIDFTKLSETSLEKLVEFSRKGFKIVWSETDISIVRKKIKELDIITEGLEIPFRSRRNIASSLKL</sequence>
<name>A0A015JP56_RHIIW</name>
<proteinExistence type="predicted"/>
<protein>
    <submittedName>
        <fullName evidence="2">Uncharacterized protein</fullName>
    </submittedName>
</protein>
<evidence type="ECO:0000313" key="2">
    <source>
        <dbReference type="EMBL" id="EXX56739.1"/>
    </source>
</evidence>
<feature type="region of interest" description="Disordered" evidence="1">
    <location>
        <begin position="1"/>
        <end position="22"/>
    </location>
</feature>
<dbReference type="HOGENOM" id="CLU_1525989_0_0_1"/>